<dbReference type="RefSeq" id="WP_162310901.1">
    <property type="nucleotide sequence ID" value="NZ_JACHGU010000002.1"/>
</dbReference>
<organism evidence="2 3">
    <name type="scientific">Pseudoxanthomonas broegbernensis</name>
    <dbReference type="NCBI Taxonomy" id="83619"/>
    <lineage>
        <taxon>Bacteria</taxon>
        <taxon>Pseudomonadati</taxon>
        <taxon>Pseudomonadota</taxon>
        <taxon>Gammaproteobacteria</taxon>
        <taxon>Lysobacterales</taxon>
        <taxon>Lysobacteraceae</taxon>
        <taxon>Pseudoxanthomonas</taxon>
    </lineage>
</organism>
<feature type="transmembrane region" description="Helical" evidence="1">
    <location>
        <begin position="111"/>
        <end position="139"/>
    </location>
</feature>
<keyword evidence="3" id="KW-1185">Reference proteome</keyword>
<accession>A0A7V8GMB9</accession>
<evidence type="ECO:0000313" key="2">
    <source>
        <dbReference type="EMBL" id="KAF1686429.1"/>
    </source>
</evidence>
<gene>
    <name evidence="2" type="ORF">B1992_07700</name>
</gene>
<keyword evidence="1" id="KW-0812">Transmembrane</keyword>
<keyword evidence="1" id="KW-0472">Membrane</keyword>
<reference evidence="2 3" key="1">
    <citation type="submission" date="2017-10" db="EMBL/GenBank/DDBJ databases">
        <title>Whole genome sequencing of Pseudoxanthomonas broegbernensis DSM 12573(T).</title>
        <authorList>
            <person name="Kumar S."/>
            <person name="Bansal K."/>
            <person name="Kaur A."/>
            <person name="Patil P."/>
            <person name="Sharma S."/>
            <person name="Patil P.B."/>
        </authorList>
    </citation>
    <scope>NUCLEOTIDE SEQUENCE [LARGE SCALE GENOMIC DNA]</scope>
    <source>
        <strain evidence="2 3">DSM 12573</strain>
    </source>
</reference>
<name>A0A7V8GMB9_9GAMM</name>
<dbReference type="AlphaFoldDB" id="A0A7V8GMB9"/>
<proteinExistence type="predicted"/>
<keyword evidence="1" id="KW-1133">Transmembrane helix</keyword>
<evidence type="ECO:0000313" key="3">
    <source>
        <dbReference type="Proteomes" id="UP000462066"/>
    </source>
</evidence>
<dbReference type="EMBL" id="MWIP01000006">
    <property type="protein sequence ID" value="KAF1686429.1"/>
    <property type="molecule type" value="Genomic_DNA"/>
</dbReference>
<sequence length="143" mass="15131">MTSVKSASPKPPRATHWLWPPLLLIGAATMVAAWASLALASGRQHGWIALAAALQAAWLLRLGGMPRGWPRRLLAAATTLAVTATAQWLVASGHIGGQMGLPPWLAAPKMGAYYVWTLSLLANTRLDLLCLGLAPLLALRAAR</sequence>
<dbReference type="Proteomes" id="UP000462066">
    <property type="component" value="Unassembled WGS sequence"/>
</dbReference>
<evidence type="ECO:0000256" key="1">
    <source>
        <dbReference type="SAM" id="Phobius"/>
    </source>
</evidence>
<feature type="transmembrane region" description="Helical" evidence="1">
    <location>
        <begin position="73"/>
        <end position="91"/>
    </location>
</feature>
<feature type="transmembrane region" description="Helical" evidence="1">
    <location>
        <begin position="21"/>
        <end position="40"/>
    </location>
</feature>
<comment type="caution">
    <text evidence="2">The sequence shown here is derived from an EMBL/GenBank/DDBJ whole genome shotgun (WGS) entry which is preliminary data.</text>
</comment>
<protein>
    <submittedName>
        <fullName evidence="2">Uncharacterized protein</fullName>
    </submittedName>
</protein>